<dbReference type="EMBL" id="CP010868">
    <property type="protein sequence ID" value="AJM92609.1"/>
    <property type="molecule type" value="Genomic_DNA"/>
</dbReference>
<reference evidence="3 4" key="2">
    <citation type="journal article" date="2016" name="ISME J.">
        <title>Physiological and genomic characterization of two novel marine thaumarchaeal strains indicates niche differentiation.</title>
        <authorList>
            <person name="Bayer B."/>
            <person name="Vojvoda J."/>
            <person name="Offre P."/>
            <person name="Alves R.J."/>
            <person name="Elisabeth N.H."/>
            <person name="Garcia J.A."/>
            <person name="Volland J.M."/>
            <person name="Srivastava A."/>
            <person name="Schleper C."/>
            <person name="Herndl G.J."/>
        </authorList>
    </citation>
    <scope>NUCLEOTIDE SEQUENCE [LARGE SCALE GENOMIC DNA]</scope>
    <source>
        <strain evidence="3 4">D3C</strain>
    </source>
</reference>
<evidence type="ECO:0000259" key="2">
    <source>
        <dbReference type="Pfam" id="PF00582"/>
    </source>
</evidence>
<dbReference type="Pfam" id="PF00582">
    <property type="entry name" value="Usp"/>
    <property type="match status" value="1"/>
</dbReference>
<proteinExistence type="inferred from homology"/>
<reference evidence="4" key="1">
    <citation type="submission" date="2015-02" db="EMBL/GenBank/DDBJ databases">
        <title>Characterization of two novel Thaumarchaeota isolated from the Northern Adriatic Sea.</title>
        <authorList>
            <person name="Bayer B."/>
            <person name="Vojvoda J."/>
            <person name="Offre P."/>
            <person name="Srivastava A."/>
            <person name="Elisabeth N."/>
            <person name="Garcia J.A.L."/>
            <person name="Schleper C."/>
            <person name="Herndl G.J."/>
        </authorList>
    </citation>
    <scope>NUCLEOTIDE SEQUENCE [LARGE SCALE GENOMIC DNA]</scope>
    <source>
        <strain evidence="4">D3C</strain>
    </source>
</reference>
<gene>
    <name evidence="3" type="ORF">NPIRD3C_1397</name>
</gene>
<dbReference type="RefSeq" id="WP_148703422.1">
    <property type="nucleotide sequence ID" value="NZ_CP010868.1"/>
</dbReference>
<dbReference type="KEGG" id="nid:NPIRD3C_1397"/>
<keyword evidence="4" id="KW-1185">Reference proteome</keyword>
<accession>A0A0C5BWK0</accession>
<dbReference type="Proteomes" id="UP000032027">
    <property type="component" value="Chromosome"/>
</dbReference>
<organism evidence="3 4">
    <name type="scientific">Nitrosopumilus piranensis</name>
    <dbReference type="NCBI Taxonomy" id="1582439"/>
    <lineage>
        <taxon>Archaea</taxon>
        <taxon>Nitrososphaerota</taxon>
        <taxon>Nitrososphaeria</taxon>
        <taxon>Nitrosopumilales</taxon>
        <taxon>Nitrosopumilaceae</taxon>
        <taxon>Nitrosopumilus</taxon>
    </lineage>
</organism>
<dbReference type="PANTHER" id="PTHR46268">
    <property type="entry name" value="STRESS RESPONSE PROTEIN NHAX"/>
    <property type="match status" value="1"/>
</dbReference>
<dbReference type="PRINTS" id="PR01438">
    <property type="entry name" value="UNVRSLSTRESS"/>
</dbReference>
<dbReference type="PATRIC" id="fig|1582439.9.peg.1443"/>
<dbReference type="AlphaFoldDB" id="A0A0C5BWK0"/>
<feature type="domain" description="UspA" evidence="2">
    <location>
        <begin position="6"/>
        <end position="143"/>
    </location>
</feature>
<dbReference type="PANTHER" id="PTHR46268:SF25">
    <property type="entry name" value="USPA DOMAIN PROTEIN"/>
    <property type="match status" value="1"/>
</dbReference>
<dbReference type="OrthoDB" id="105697at2157"/>
<dbReference type="InterPro" id="IPR014729">
    <property type="entry name" value="Rossmann-like_a/b/a_fold"/>
</dbReference>
<comment type="similarity">
    <text evidence="1">Belongs to the universal stress protein A family.</text>
</comment>
<name>A0A0C5BWK0_9ARCH</name>
<dbReference type="SUPFAM" id="SSF52402">
    <property type="entry name" value="Adenine nucleotide alpha hydrolases-like"/>
    <property type="match status" value="1"/>
</dbReference>
<reference evidence="3 4" key="3">
    <citation type="journal article" date="2019" name="Int. J. Syst. Evol. Microbiol.">
        <title>Nitrosopumilus adriaticus sp. nov. and Nitrosopumilus piranensis sp. nov., two ammonia-oxidizing archaea from the Adriatic Sea and members of the class Nitrososphaeria.</title>
        <authorList>
            <person name="Bayer B."/>
            <person name="Vojvoda J."/>
            <person name="Reinthaler T."/>
            <person name="Reyes C."/>
            <person name="Pinto M."/>
            <person name="Herndl G.J."/>
        </authorList>
    </citation>
    <scope>NUCLEOTIDE SEQUENCE [LARGE SCALE GENOMIC DNA]</scope>
    <source>
        <strain evidence="3 4">D3C</strain>
    </source>
</reference>
<sequence>MANRLYKKILVPLDGSKYSERAFAEAVTLAKQCDAKIVGLSIVPFSPLSYREIRIAKETMFIESKKNLAKAKKNAEKKGVTLQEKILEGNPGELISNFANQSRNKVDLIVMGSRGRGGLKEVFLGSVSNHVMHKSKVPIMIIK</sequence>
<dbReference type="STRING" id="1582439.NPIRD3C_1397"/>
<dbReference type="CDD" id="cd00293">
    <property type="entry name" value="USP-like"/>
    <property type="match status" value="1"/>
</dbReference>
<protein>
    <submittedName>
        <fullName evidence="3">UspA domain-containing protein</fullName>
    </submittedName>
</protein>
<dbReference type="GeneID" id="41600524"/>
<evidence type="ECO:0000313" key="4">
    <source>
        <dbReference type="Proteomes" id="UP000032027"/>
    </source>
</evidence>
<dbReference type="InterPro" id="IPR006016">
    <property type="entry name" value="UspA"/>
</dbReference>
<dbReference type="InterPro" id="IPR006015">
    <property type="entry name" value="Universal_stress_UspA"/>
</dbReference>
<dbReference type="HOGENOM" id="CLU_049301_16_2_2"/>
<dbReference type="Gene3D" id="3.40.50.620">
    <property type="entry name" value="HUPs"/>
    <property type="match status" value="1"/>
</dbReference>
<evidence type="ECO:0000256" key="1">
    <source>
        <dbReference type="ARBA" id="ARBA00008791"/>
    </source>
</evidence>
<evidence type="ECO:0000313" key="3">
    <source>
        <dbReference type="EMBL" id="AJM92609.1"/>
    </source>
</evidence>